<dbReference type="SMART" id="SM00409">
    <property type="entry name" value="IG"/>
    <property type="match status" value="2"/>
</dbReference>
<feature type="domain" description="Ig-like" evidence="2">
    <location>
        <begin position="1289"/>
        <end position="1391"/>
    </location>
</feature>
<evidence type="ECO:0000313" key="4">
    <source>
        <dbReference type="Proteomes" id="UP001159405"/>
    </source>
</evidence>
<dbReference type="PANTHER" id="PTHR24543">
    <property type="entry name" value="MULTICOPPER OXIDASE-RELATED"/>
    <property type="match status" value="1"/>
</dbReference>
<dbReference type="SUPFAM" id="SSF49785">
    <property type="entry name" value="Galactose-binding domain-like"/>
    <property type="match status" value="3"/>
</dbReference>
<keyword evidence="4" id="KW-1185">Reference proteome</keyword>
<comment type="caution">
    <text evidence="3">The sequence shown here is derived from an EMBL/GenBank/DDBJ whole genome shotgun (WGS) entry which is preliminary data.</text>
</comment>
<name>A0ABN8NL49_9CNID</name>
<evidence type="ECO:0008006" key="5">
    <source>
        <dbReference type="Google" id="ProtNLM"/>
    </source>
</evidence>
<dbReference type="Pfam" id="PF00754">
    <property type="entry name" value="F5_F8_type_C"/>
    <property type="match status" value="2"/>
</dbReference>
<accession>A0ABN8NL49</accession>
<dbReference type="InterPro" id="IPR036179">
    <property type="entry name" value="Ig-like_dom_sf"/>
</dbReference>
<sequence length="1398" mass="162038">MKPLIKSEDFHLRNIQVSSMHNEFGDPMRVGSFNPWCTSAGYQFGEWVQVDLESMKLISGAVVEGWKWGQDGGPDKEWTDTVTHYSVEFGPDGRLWTVIKDEYGLPRVNICSYVFFLQHFRVEREHKSVRKNFSKAKARYQAFDPFLHARFFRLKIRAWRGHQCLTLELYGCDSYWAMENKQLIQRQKRINIEHCHYLQPIEVKYWQLTPGSAASTRNYGKWGVGSEMKWCVAKNRPKDSGWLEFDLLYPRFISRIVVTLTSVPDKKEKDMDFSQIYVSLDGREWKSFGKGISLSSEGIYYHDRIDAVRYIRIFTHVITYFSTCVRLQLFGCSDEVQSLGLWNDKGRVKFSGVTLFQRSSSATPQQIRLVRPGQSLSCFLNHDNVRWIEIDMRKVFAVTRIIFLGAKSDPRGKECLKSKSAKLVNIHHSIDGRIWSLFGTYNQLSGDKSNMGLNIHFEEKYGPGCFAMLDIMPTIYARHIHLHQRARPKTSGITECLALDIFGNEPGNPQPYYGRRKPGCNSPLGMESKKIKDSQIKVSTFSTSRFDTRATNARLHSNGGWCVKTMLTFPKKEKKLHIPNEYLEIDLLSEKFIDGFATQGHSSYRNGRWVSGYVVHYSLNGFSWDVVSAEERERYFVANKNRRDTVRHYLNPRIRARFVRFVPVAWHNWICMRAEIYGCDAGESLQDKLEKKLLEINKERLQLSMVVPGLLRNKHRDEFNLFYGRTIVGCGTPDREPWWGNYRYLAQLLDHEKTFWVQQAFNNEFNASGYWLLFLHELRVLKTKSAKHFVCKGIMKDGTELYRHHVIASKIGMSRASSLDHFFSRRKWKFSAFPMSVFESPTIIVQQRIDVAYDGGKPIWKKPAVVYASGPVASIGVIVTGIPYLMAGMPRSYISDRKWSLSYLGQVPHYEHLQFMSKSCSKLAQFVGYDHFVLRNDQCYSSHALPANVYKKQDLTAAPDKSQRDFNVPYFLKGMRKFQSYEIAWYKLKDNTVNQWIQIFKYQVKDPDRETSILFTLETIGDDLNFNYLRARGRYRAYDKTYFGDYFSASHVLEIDRLTTVDLGTYKVMVRVLATGAWSEAIIELRHEEEPRISLPETFGACAKAPTEVKVTMNEKNFRDPNPWSVNWYHWHRWYGGWKRSPTAQESTTLRVPKPLLRQTGEWYEVEVRNQFGFAKGVSKIIVIEDVPTITWITPSPHFAAKDVSDVLEVKIENDKTLVRVDWYHNGALIERTTEGFAFPGEKHGSTSFRKKLKLSRISFETAGTYRVVAKGKYCQFEKNVEVRVIIRPRLIVKPHAVYLRSFEGESEVNMNVTIKGGVPKPMLDDMEWRKGSQLLTPSRYGRVILETTLNKKEDWFTVLIIRNLKESDSGDYTFTVKTGPATKAMTKSLVVIPKHGK</sequence>
<dbReference type="PANTHER" id="PTHR24543:SF291">
    <property type="entry name" value="SMOKE ALARM, ISOFORM D"/>
    <property type="match status" value="1"/>
</dbReference>
<feature type="domain" description="F5/8 type C" evidence="1">
    <location>
        <begin position="1"/>
        <end position="172"/>
    </location>
</feature>
<dbReference type="InterPro" id="IPR000421">
    <property type="entry name" value="FA58C"/>
</dbReference>
<feature type="domain" description="F5/8 type C" evidence="1">
    <location>
        <begin position="520"/>
        <end position="679"/>
    </location>
</feature>
<dbReference type="SMART" id="SM00231">
    <property type="entry name" value="FA58C"/>
    <property type="match status" value="1"/>
</dbReference>
<dbReference type="Gene3D" id="2.60.40.10">
    <property type="entry name" value="Immunoglobulins"/>
    <property type="match status" value="2"/>
</dbReference>
<protein>
    <recommendedName>
        <fullName evidence="5">Coagulation factor V</fullName>
    </recommendedName>
</protein>
<dbReference type="Proteomes" id="UP001159405">
    <property type="component" value="Unassembled WGS sequence"/>
</dbReference>
<evidence type="ECO:0000259" key="1">
    <source>
        <dbReference type="PROSITE" id="PS50022"/>
    </source>
</evidence>
<proteinExistence type="predicted"/>
<dbReference type="CDD" id="cd00057">
    <property type="entry name" value="FA58C"/>
    <property type="match status" value="1"/>
</dbReference>
<dbReference type="PROSITE" id="PS01286">
    <property type="entry name" value="FA58C_2"/>
    <property type="match status" value="1"/>
</dbReference>
<dbReference type="InterPro" id="IPR013783">
    <property type="entry name" value="Ig-like_fold"/>
</dbReference>
<evidence type="ECO:0000259" key="2">
    <source>
        <dbReference type="PROSITE" id="PS50835"/>
    </source>
</evidence>
<gene>
    <name evidence="3" type="ORF">PLOB_00022191</name>
</gene>
<dbReference type="InterPro" id="IPR007110">
    <property type="entry name" value="Ig-like_dom"/>
</dbReference>
<dbReference type="Gene3D" id="2.60.120.260">
    <property type="entry name" value="Galactose-binding domain-like"/>
    <property type="match status" value="3"/>
</dbReference>
<feature type="non-terminal residue" evidence="3">
    <location>
        <position position="1398"/>
    </location>
</feature>
<dbReference type="SUPFAM" id="SSF48726">
    <property type="entry name" value="Immunoglobulin"/>
    <property type="match status" value="1"/>
</dbReference>
<dbReference type="InterPro" id="IPR008979">
    <property type="entry name" value="Galactose-bd-like_sf"/>
</dbReference>
<dbReference type="InterPro" id="IPR003599">
    <property type="entry name" value="Ig_sub"/>
</dbReference>
<dbReference type="PROSITE" id="PS50835">
    <property type="entry name" value="IG_LIKE"/>
    <property type="match status" value="1"/>
</dbReference>
<evidence type="ECO:0000313" key="3">
    <source>
        <dbReference type="EMBL" id="CAH3113564.1"/>
    </source>
</evidence>
<dbReference type="EMBL" id="CALNXK010000026">
    <property type="protein sequence ID" value="CAH3113564.1"/>
    <property type="molecule type" value="Genomic_DNA"/>
</dbReference>
<organism evidence="3 4">
    <name type="scientific">Porites lobata</name>
    <dbReference type="NCBI Taxonomy" id="104759"/>
    <lineage>
        <taxon>Eukaryota</taxon>
        <taxon>Metazoa</taxon>
        <taxon>Cnidaria</taxon>
        <taxon>Anthozoa</taxon>
        <taxon>Hexacorallia</taxon>
        <taxon>Scleractinia</taxon>
        <taxon>Fungiina</taxon>
        <taxon>Poritidae</taxon>
        <taxon>Porites</taxon>
    </lineage>
</organism>
<reference evidence="3 4" key="1">
    <citation type="submission" date="2022-05" db="EMBL/GenBank/DDBJ databases">
        <authorList>
            <consortium name="Genoscope - CEA"/>
            <person name="William W."/>
        </authorList>
    </citation>
    <scope>NUCLEOTIDE SEQUENCE [LARGE SCALE GENOMIC DNA]</scope>
</reference>
<feature type="domain" description="F5/8 type C" evidence="1">
    <location>
        <begin position="230"/>
        <end position="332"/>
    </location>
</feature>
<dbReference type="PROSITE" id="PS50022">
    <property type="entry name" value="FA58C_3"/>
    <property type="match status" value="3"/>
</dbReference>